<dbReference type="AlphaFoldDB" id="A0A6J6S2Z7"/>
<evidence type="ECO:0000313" key="2">
    <source>
        <dbReference type="EMBL" id="CAB4728947.1"/>
    </source>
</evidence>
<dbReference type="InterPro" id="IPR000073">
    <property type="entry name" value="AB_hydrolase_1"/>
</dbReference>
<evidence type="ECO:0000313" key="3">
    <source>
        <dbReference type="EMBL" id="CAB4982657.1"/>
    </source>
</evidence>
<organism evidence="2">
    <name type="scientific">freshwater metagenome</name>
    <dbReference type="NCBI Taxonomy" id="449393"/>
    <lineage>
        <taxon>unclassified sequences</taxon>
        <taxon>metagenomes</taxon>
        <taxon>ecological metagenomes</taxon>
    </lineage>
</organism>
<name>A0A6J6S2Z7_9ZZZZ</name>
<accession>A0A6J6S2Z7</accession>
<dbReference type="InterPro" id="IPR029058">
    <property type="entry name" value="AB_hydrolase_fold"/>
</dbReference>
<protein>
    <submittedName>
        <fullName evidence="2">Unannotated protein</fullName>
    </submittedName>
</protein>
<dbReference type="EMBL" id="CAEZYR010000007">
    <property type="protein sequence ID" value="CAB4728947.1"/>
    <property type="molecule type" value="Genomic_DNA"/>
</dbReference>
<dbReference type="Gene3D" id="3.40.50.1820">
    <property type="entry name" value="alpha/beta hydrolase"/>
    <property type="match status" value="1"/>
</dbReference>
<gene>
    <name evidence="2" type="ORF">UFOPK2754_00339</name>
    <name evidence="3" type="ORF">UFOPK3967_00458</name>
</gene>
<feature type="domain" description="AB hydrolase-1" evidence="1">
    <location>
        <begin position="39"/>
        <end position="305"/>
    </location>
</feature>
<proteinExistence type="predicted"/>
<sequence>MAPAGVHHLVADLVIAAVGATHGADRAADGAAGQPAVVLVCMPGGGMSRRYFDLQAEGAGDSYSMAAHLAGRGVVVVLLDHPGVGESDVPHDAYTLTPATVAAIDAAAVATLLDRLRAGTLAEGVAAIPLFVPVGCGHSMGGLVTVWMQARHRTYEAVALLGFAGSGLLSHLTEAERAYVDDPEGVARDLAALVATRFGAPRSRGGRTGTGSSPFLLAVDVPDNAKAAIGASGSVLLTLCGLTSMIPGASRPALDAVDVPVFIGVGEHDITGAAHQIPAQFPSSRDITLFVCPGSGHNHNVAPTRTELWDRLLGWLRQVASAAP</sequence>
<dbReference type="EMBL" id="CAFBOS010000017">
    <property type="protein sequence ID" value="CAB4982657.1"/>
    <property type="molecule type" value="Genomic_DNA"/>
</dbReference>
<dbReference type="SUPFAM" id="SSF53474">
    <property type="entry name" value="alpha/beta-Hydrolases"/>
    <property type="match status" value="1"/>
</dbReference>
<dbReference type="Pfam" id="PF12697">
    <property type="entry name" value="Abhydrolase_6"/>
    <property type="match status" value="1"/>
</dbReference>
<reference evidence="2" key="1">
    <citation type="submission" date="2020-05" db="EMBL/GenBank/DDBJ databases">
        <authorList>
            <person name="Chiriac C."/>
            <person name="Salcher M."/>
            <person name="Ghai R."/>
            <person name="Kavagutti S V."/>
        </authorList>
    </citation>
    <scope>NUCLEOTIDE SEQUENCE</scope>
</reference>
<evidence type="ECO:0000259" key="1">
    <source>
        <dbReference type="Pfam" id="PF12697"/>
    </source>
</evidence>